<keyword evidence="3" id="KW-1185">Reference proteome</keyword>
<dbReference type="PROSITE" id="PS51352">
    <property type="entry name" value="THIOREDOXIN_2"/>
    <property type="match status" value="1"/>
</dbReference>
<dbReference type="CDD" id="cd02966">
    <property type="entry name" value="TlpA_like_family"/>
    <property type="match status" value="1"/>
</dbReference>
<dbReference type="KEGG" id="psac:PSM36_3385"/>
<dbReference type="EMBL" id="LT605205">
    <property type="protein sequence ID" value="SCD22170.1"/>
    <property type="molecule type" value="Genomic_DNA"/>
</dbReference>
<protein>
    <submittedName>
        <fullName evidence="2">TlpA-like family</fullName>
    </submittedName>
</protein>
<dbReference type="Proteomes" id="UP000187464">
    <property type="component" value="Chromosome I"/>
</dbReference>
<dbReference type="Pfam" id="PF08534">
    <property type="entry name" value="Redoxin"/>
    <property type="match status" value="1"/>
</dbReference>
<sequence length="163" mass="18790">MKYLSFCLVSVISFVLSSGSVKTDLPSSGYHPGETIPDIALTDLEGNWRNLHDYKGKKVVVSFWATYHAQSRANNVQLYNYLQNRDSDVEFVSVVFDENRNVVEKTLMLDRLENMSQFYEISGTGSEIYKKFRLNERFRNYLIDENGVIIAMNITPEDLKTIL</sequence>
<evidence type="ECO:0000313" key="3">
    <source>
        <dbReference type="Proteomes" id="UP000187464"/>
    </source>
</evidence>
<organism evidence="2 3">
    <name type="scientific">Proteiniphilum saccharofermentans</name>
    <dbReference type="NCBI Taxonomy" id="1642647"/>
    <lineage>
        <taxon>Bacteria</taxon>
        <taxon>Pseudomonadati</taxon>
        <taxon>Bacteroidota</taxon>
        <taxon>Bacteroidia</taxon>
        <taxon>Bacteroidales</taxon>
        <taxon>Dysgonomonadaceae</taxon>
        <taxon>Proteiniphilum</taxon>
    </lineage>
</organism>
<proteinExistence type="predicted"/>
<feature type="domain" description="Thioredoxin" evidence="1">
    <location>
        <begin position="30"/>
        <end position="163"/>
    </location>
</feature>
<dbReference type="Gene3D" id="3.40.30.10">
    <property type="entry name" value="Glutaredoxin"/>
    <property type="match status" value="1"/>
</dbReference>
<dbReference type="SUPFAM" id="SSF52833">
    <property type="entry name" value="Thioredoxin-like"/>
    <property type="match status" value="1"/>
</dbReference>
<dbReference type="AlphaFoldDB" id="A0A1R3T4L0"/>
<dbReference type="RefSeq" id="WP_076931857.1">
    <property type="nucleotide sequence ID" value="NZ_LT605205.1"/>
</dbReference>
<dbReference type="InterPro" id="IPR013740">
    <property type="entry name" value="Redoxin"/>
</dbReference>
<dbReference type="STRING" id="1642647.PSM36_3385"/>
<reference evidence="2 3" key="1">
    <citation type="submission" date="2016-08" db="EMBL/GenBank/DDBJ databases">
        <authorList>
            <person name="Seilhamer J.J."/>
        </authorList>
    </citation>
    <scope>NUCLEOTIDE SEQUENCE [LARGE SCALE GENOMIC DNA]</scope>
    <source>
        <strain evidence="2">M3/6</strain>
    </source>
</reference>
<gene>
    <name evidence="2" type="ORF">PSM36_3385</name>
</gene>
<evidence type="ECO:0000313" key="2">
    <source>
        <dbReference type="EMBL" id="SCD22170.1"/>
    </source>
</evidence>
<dbReference type="InterPro" id="IPR036249">
    <property type="entry name" value="Thioredoxin-like_sf"/>
</dbReference>
<accession>A0A1R3T4L0</accession>
<dbReference type="GO" id="GO:0016491">
    <property type="term" value="F:oxidoreductase activity"/>
    <property type="evidence" value="ECO:0007669"/>
    <property type="project" value="InterPro"/>
</dbReference>
<evidence type="ECO:0000259" key="1">
    <source>
        <dbReference type="PROSITE" id="PS51352"/>
    </source>
</evidence>
<dbReference type="InterPro" id="IPR013766">
    <property type="entry name" value="Thioredoxin_domain"/>
</dbReference>
<name>A0A1R3T4L0_9BACT</name>